<feature type="region of interest" description="Disordered" evidence="6">
    <location>
        <begin position="69"/>
        <end position="96"/>
    </location>
</feature>
<keyword evidence="1" id="KW-0677">Repeat</keyword>
<dbReference type="InterPro" id="IPR014720">
    <property type="entry name" value="dsRBD_dom"/>
</dbReference>
<feature type="region of interest" description="Disordered" evidence="6">
    <location>
        <begin position="156"/>
        <end position="194"/>
    </location>
</feature>
<evidence type="ECO:0000256" key="1">
    <source>
        <dbReference type="ARBA" id="ARBA00022737"/>
    </source>
</evidence>
<reference evidence="8" key="1">
    <citation type="submission" date="2014-09" db="EMBL/GenBank/DDBJ databases">
        <authorList>
            <person name="Magalhaes I.L.F."/>
            <person name="Oliveira U."/>
            <person name="Santos F.R."/>
            <person name="Vidigal T.H.D.A."/>
            <person name="Brescovit A.D."/>
            <person name="Santos A.J."/>
        </authorList>
    </citation>
    <scope>NUCLEOTIDE SEQUENCE</scope>
    <source>
        <tissue evidence="8">Shoot tissue taken approximately 20 cm above the soil surface</tissue>
    </source>
</reference>
<proteinExistence type="predicted"/>
<dbReference type="SUPFAM" id="SSF54768">
    <property type="entry name" value="dsRNA-binding domain-like"/>
    <property type="match status" value="1"/>
</dbReference>
<keyword evidence="4" id="KW-0694">RNA-binding</keyword>
<feature type="domain" description="DRBM" evidence="7">
    <location>
        <begin position="95"/>
        <end position="158"/>
    </location>
</feature>
<dbReference type="PANTHER" id="PTHR46031:SF26">
    <property type="entry name" value="DOUBLE-STRANDED RNA-BINDING PROTEIN 2"/>
    <property type="match status" value="1"/>
</dbReference>
<evidence type="ECO:0000259" key="7">
    <source>
        <dbReference type="SMART" id="SM00358"/>
    </source>
</evidence>
<name>A0A0A9CQN0_ARUDO</name>
<dbReference type="Gene3D" id="3.30.160.20">
    <property type="match status" value="1"/>
</dbReference>
<sequence length="194" mass="21668">MLGGYLEFFMNRDLASIYLNLKSELENLIHCKLQNPRMDIQTSEELLSAIRLLVTEDPCSGRFVYGRQEPRSKKAKTMLSSSSMSSGGGNGGDNAKNQLQTLLTRAGHDNPSYKTKQIKNSLFRSTVEFNSMQFVGQPCANKKLAEKDAAGEALNWLTGQGSGASTDSRDARDADHMSMLLKPPCRRRHSHRRR</sequence>
<keyword evidence="3" id="KW-0067">ATP-binding</keyword>
<evidence type="ECO:0000313" key="8">
    <source>
        <dbReference type="EMBL" id="JAD78599.1"/>
    </source>
</evidence>
<keyword evidence="3" id="KW-0547">Nucleotide-binding</keyword>
<protein>
    <recommendedName>
        <fullName evidence="7">DRBM domain-containing protein</fullName>
    </recommendedName>
</protein>
<comment type="function">
    <text evidence="5">Binds double-stranded RNA.</text>
</comment>
<dbReference type="AlphaFoldDB" id="A0A0A9CQN0"/>
<dbReference type="Pfam" id="PF00035">
    <property type="entry name" value="dsrm"/>
    <property type="match status" value="1"/>
</dbReference>
<evidence type="ECO:0000256" key="5">
    <source>
        <dbReference type="ARBA" id="ARBA00037597"/>
    </source>
</evidence>
<organism evidence="8">
    <name type="scientific">Arundo donax</name>
    <name type="common">Giant reed</name>
    <name type="synonym">Donax arundinaceus</name>
    <dbReference type="NCBI Taxonomy" id="35708"/>
    <lineage>
        <taxon>Eukaryota</taxon>
        <taxon>Viridiplantae</taxon>
        <taxon>Streptophyta</taxon>
        <taxon>Embryophyta</taxon>
        <taxon>Tracheophyta</taxon>
        <taxon>Spermatophyta</taxon>
        <taxon>Magnoliopsida</taxon>
        <taxon>Liliopsida</taxon>
        <taxon>Poales</taxon>
        <taxon>Poaceae</taxon>
        <taxon>PACMAD clade</taxon>
        <taxon>Arundinoideae</taxon>
        <taxon>Arundineae</taxon>
        <taxon>Arundo</taxon>
    </lineage>
</organism>
<keyword evidence="2" id="KW-0378">Hydrolase</keyword>
<dbReference type="EMBL" id="GBRH01219296">
    <property type="protein sequence ID" value="JAD78599.1"/>
    <property type="molecule type" value="Transcribed_RNA"/>
</dbReference>
<evidence type="ECO:0000256" key="3">
    <source>
        <dbReference type="ARBA" id="ARBA00022806"/>
    </source>
</evidence>
<dbReference type="SMART" id="SM00358">
    <property type="entry name" value="DSRM"/>
    <property type="match status" value="1"/>
</dbReference>
<accession>A0A0A9CQN0</accession>
<dbReference type="PANTHER" id="PTHR46031">
    <property type="match status" value="1"/>
</dbReference>
<feature type="compositionally biased region" description="Basic and acidic residues" evidence="6">
    <location>
        <begin position="167"/>
        <end position="176"/>
    </location>
</feature>
<dbReference type="InterPro" id="IPR059023">
    <property type="entry name" value="RNA_hel_CTD"/>
</dbReference>
<feature type="compositionally biased region" description="Basic residues" evidence="6">
    <location>
        <begin position="184"/>
        <end position="194"/>
    </location>
</feature>
<reference evidence="8" key="2">
    <citation type="journal article" date="2015" name="Data Brief">
        <title>Shoot transcriptome of the giant reed, Arundo donax.</title>
        <authorList>
            <person name="Barrero R.A."/>
            <person name="Guerrero F.D."/>
            <person name="Moolhuijzen P."/>
            <person name="Goolsby J.A."/>
            <person name="Tidwell J."/>
            <person name="Bellgard S.E."/>
            <person name="Bellgard M.I."/>
        </authorList>
    </citation>
    <scope>NUCLEOTIDE SEQUENCE</scope>
    <source>
        <tissue evidence="8">Shoot tissue taken approximately 20 cm above the soil surface</tissue>
    </source>
</reference>
<dbReference type="FunFam" id="3.30.160.20:FF:000059">
    <property type="entry name" value="DExH-box ATP-dependent RNA helicase DExH3"/>
    <property type="match status" value="1"/>
</dbReference>
<dbReference type="Pfam" id="PF26026">
    <property type="entry name" value="RNA_hel_CTD"/>
    <property type="match status" value="1"/>
</dbReference>
<evidence type="ECO:0000256" key="4">
    <source>
        <dbReference type="ARBA" id="ARBA00022884"/>
    </source>
</evidence>
<dbReference type="GO" id="GO:0003723">
    <property type="term" value="F:RNA binding"/>
    <property type="evidence" value="ECO:0007669"/>
    <property type="project" value="UniProtKB-KW"/>
</dbReference>
<evidence type="ECO:0000256" key="2">
    <source>
        <dbReference type="ARBA" id="ARBA00022801"/>
    </source>
</evidence>
<keyword evidence="3" id="KW-0347">Helicase</keyword>
<evidence type="ECO:0000256" key="6">
    <source>
        <dbReference type="SAM" id="MobiDB-lite"/>
    </source>
</evidence>